<evidence type="ECO:0000259" key="3">
    <source>
        <dbReference type="Pfam" id="PF03061"/>
    </source>
</evidence>
<dbReference type="AlphaFoldDB" id="A0A1I4X9T0"/>
<dbReference type="RefSeq" id="WP_093341777.1">
    <property type="nucleotide sequence ID" value="NZ_FOUY01000010.1"/>
</dbReference>
<evidence type="ECO:0000313" key="4">
    <source>
        <dbReference type="EMBL" id="SFN22644.1"/>
    </source>
</evidence>
<dbReference type="EMBL" id="FOUY01000010">
    <property type="protein sequence ID" value="SFN22644.1"/>
    <property type="molecule type" value="Genomic_DNA"/>
</dbReference>
<evidence type="ECO:0000256" key="2">
    <source>
        <dbReference type="ARBA" id="ARBA00022801"/>
    </source>
</evidence>
<dbReference type="Pfam" id="PF03061">
    <property type="entry name" value="4HBT"/>
    <property type="match status" value="1"/>
</dbReference>
<protein>
    <submittedName>
        <fullName evidence="4">Acyl-CoA thioesterase</fullName>
    </submittedName>
</protein>
<comment type="similarity">
    <text evidence="1">Belongs to the thioesterase PaaI family.</text>
</comment>
<organism evidence="4 5">
    <name type="scientific">Pseudonocardia ammonioxydans</name>
    <dbReference type="NCBI Taxonomy" id="260086"/>
    <lineage>
        <taxon>Bacteria</taxon>
        <taxon>Bacillati</taxon>
        <taxon>Actinomycetota</taxon>
        <taxon>Actinomycetes</taxon>
        <taxon>Pseudonocardiales</taxon>
        <taxon>Pseudonocardiaceae</taxon>
        <taxon>Pseudonocardia</taxon>
    </lineage>
</organism>
<dbReference type="FunFam" id="3.10.129.10:FF:000022">
    <property type="entry name" value="Phenylacetic acid degradation protein"/>
    <property type="match status" value="1"/>
</dbReference>
<gene>
    <name evidence="4" type="ORF">SAMN05216207_1010166</name>
</gene>
<dbReference type="GO" id="GO:0016289">
    <property type="term" value="F:acyl-CoA hydrolase activity"/>
    <property type="evidence" value="ECO:0007669"/>
    <property type="project" value="UniProtKB-ARBA"/>
</dbReference>
<sequence length="151" mass="15272">MSETETPGPQRTAEETAAAMRAADRATRAAGVDVVEVGPGRAVATMTVADEHANGHGVCHGGYLFLLADAAMAYASNSHGTSALATGADIAFLRPARTGDVLRAEAVERSLAGRSGLYDVTVRTGDGAAVAEFRGRTRQVPGLAAPPPAGG</sequence>
<dbReference type="InterPro" id="IPR029069">
    <property type="entry name" value="HotDog_dom_sf"/>
</dbReference>
<dbReference type="NCBIfam" id="TIGR02286">
    <property type="entry name" value="PaaD"/>
    <property type="match status" value="1"/>
</dbReference>
<evidence type="ECO:0000313" key="5">
    <source>
        <dbReference type="Proteomes" id="UP000199614"/>
    </source>
</evidence>
<evidence type="ECO:0000256" key="1">
    <source>
        <dbReference type="ARBA" id="ARBA00008324"/>
    </source>
</evidence>
<dbReference type="PANTHER" id="PTHR42856">
    <property type="entry name" value="ACYL-COENZYME A THIOESTERASE PAAI"/>
    <property type="match status" value="1"/>
</dbReference>
<dbReference type="NCBIfam" id="TIGR00369">
    <property type="entry name" value="unchar_dom_1"/>
    <property type="match status" value="1"/>
</dbReference>
<name>A0A1I4X9T0_PSUAM</name>
<proteinExistence type="inferred from homology"/>
<feature type="domain" description="Thioesterase" evidence="3">
    <location>
        <begin position="56"/>
        <end position="129"/>
    </location>
</feature>
<dbReference type="InterPro" id="IPR011973">
    <property type="entry name" value="PaaD"/>
</dbReference>
<dbReference type="Gene3D" id="3.10.129.10">
    <property type="entry name" value="Hotdog Thioesterase"/>
    <property type="match status" value="1"/>
</dbReference>
<dbReference type="OrthoDB" id="32575at2"/>
<dbReference type="Proteomes" id="UP000199614">
    <property type="component" value="Unassembled WGS sequence"/>
</dbReference>
<dbReference type="InterPro" id="IPR006683">
    <property type="entry name" value="Thioestr_dom"/>
</dbReference>
<dbReference type="CDD" id="cd03443">
    <property type="entry name" value="PaaI_thioesterase"/>
    <property type="match status" value="1"/>
</dbReference>
<reference evidence="4 5" key="1">
    <citation type="submission" date="2016-10" db="EMBL/GenBank/DDBJ databases">
        <authorList>
            <person name="de Groot N.N."/>
        </authorList>
    </citation>
    <scope>NUCLEOTIDE SEQUENCE [LARGE SCALE GENOMIC DNA]</scope>
    <source>
        <strain evidence="4 5">CGMCC 4.1877</strain>
    </source>
</reference>
<dbReference type="InterPro" id="IPR052723">
    <property type="entry name" value="Acyl-CoA_thioesterase_PaaI"/>
</dbReference>
<accession>A0A1I4X9T0</accession>
<dbReference type="InterPro" id="IPR003736">
    <property type="entry name" value="PAAI_dom"/>
</dbReference>
<dbReference type="STRING" id="260086.SAMN05216207_1010166"/>
<dbReference type="PANTHER" id="PTHR42856:SF1">
    <property type="entry name" value="ACYL-COENZYME A THIOESTERASE PAAI"/>
    <property type="match status" value="1"/>
</dbReference>
<dbReference type="SUPFAM" id="SSF54637">
    <property type="entry name" value="Thioesterase/thiol ester dehydrase-isomerase"/>
    <property type="match status" value="1"/>
</dbReference>
<keyword evidence="2" id="KW-0378">Hydrolase</keyword>
<keyword evidence="5" id="KW-1185">Reference proteome</keyword>